<name>A0A0F7ZST2_9HYPO</name>
<keyword evidence="4" id="KW-1185">Reference proteome</keyword>
<dbReference type="OrthoDB" id="4941344at2759"/>
<evidence type="ECO:0000313" key="4">
    <source>
        <dbReference type="Proteomes" id="UP000054481"/>
    </source>
</evidence>
<dbReference type="AlphaFoldDB" id="A0A0F7ZST2"/>
<keyword evidence="2" id="KW-0732">Signal</keyword>
<proteinExistence type="predicted"/>
<feature type="region of interest" description="Disordered" evidence="1">
    <location>
        <begin position="64"/>
        <end position="98"/>
    </location>
</feature>
<protein>
    <submittedName>
        <fullName evidence="3">Uncharacterized protein</fullName>
    </submittedName>
</protein>
<sequence>MQLAILSLYSLSALVLALALPVDNELVKRQAVDFSKILSDHNKFVADPATAKEPIPAEENNPIREVHRQGHAAAGPAGALIPKVPSLPGMGKKQATAA</sequence>
<dbReference type="Proteomes" id="UP000054481">
    <property type="component" value="Unassembled WGS sequence"/>
</dbReference>
<reference evidence="3 4" key="1">
    <citation type="journal article" date="2014" name="Genome Biol. Evol.">
        <title>Comparative genomics and transcriptomics analyses reveal divergent lifestyle features of nematode endoparasitic fungus Hirsutella minnesotensis.</title>
        <authorList>
            <person name="Lai Y."/>
            <person name="Liu K."/>
            <person name="Zhang X."/>
            <person name="Zhang X."/>
            <person name="Li K."/>
            <person name="Wang N."/>
            <person name="Shu C."/>
            <person name="Wu Y."/>
            <person name="Wang C."/>
            <person name="Bushley K.E."/>
            <person name="Xiang M."/>
            <person name="Liu X."/>
        </authorList>
    </citation>
    <scope>NUCLEOTIDE SEQUENCE [LARGE SCALE GENOMIC DNA]</scope>
    <source>
        <strain evidence="3 4">3608</strain>
    </source>
</reference>
<evidence type="ECO:0000256" key="2">
    <source>
        <dbReference type="SAM" id="SignalP"/>
    </source>
</evidence>
<organism evidence="3 4">
    <name type="scientific">Hirsutella minnesotensis 3608</name>
    <dbReference type="NCBI Taxonomy" id="1043627"/>
    <lineage>
        <taxon>Eukaryota</taxon>
        <taxon>Fungi</taxon>
        <taxon>Dikarya</taxon>
        <taxon>Ascomycota</taxon>
        <taxon>Pezizomycotina</taxon>
        <taxon>Sordariomycetes</taxon>
        <taxon>Hypocreomycetidae</taxon>
        <taxon>Hypocreales</taxon>
        <taxon>Ophiocordycipitaceae</taxon>
        <taxon>Hirsutella</taxon>
    </lineage>
</organism>
<dbReference type="EMBL" id="KQ030558">
    <property type="protein sequence ID" value="KJZ71908.1"/>
    <property type="molecule type" value="Genomic_DNA"/>
</dbReference>
<gene>
    <name evidence="3" type="ORF">HIM_08753</name>
</gene>
<evidence type="ECO:0000256" key="1">
    <source>
        <dbReference type="SAM" id="MobiDB-lite"/>
    </source>
</evidence>
<accession>A0A0F7ZST2</accession>
<feature type="chain" id="PRO_5002526077" evidence="2">
    <location>
        <begin position="20"/>
        <end position="98"/>
    </location>
</feature>
<feature type="signal peptide" evidence="2">
    <location>
        <begin position="1"/>
        <end position="19"/>
    </location>
</feature>
<evidence type="ECO:0000313" key="3">
    <source>
        <dbReference type="EMBL" id="KJZ71908.1"/>
    </source>
</evidence>